<feature type="transmembrane region" description="Helical" evidence="7">
    <location>
        <begin position="256"/>
        <end position="273"/>
    </location>
</feature>
<feature type="transmembrane region" description="Helical" evidence="7">
    <location>
        <begin position="104"/>
        <end position="127"/>
    </location>
</feature>
<dbReference type="Gene3D" id="1.20.1250.20">
    <property type="entry name" value="MFS general substrate transporter like domains"/>
    <property type="match status" value="1"/>
</dbReference>
<organism evidence="9 10">
    <name type="scientific">Frateuria terrea</name>
    <dbReference type="NCBI Taxonomy" id="529704"/>
    <lineage>
        <taxon>Bacteria</taxon>
        <taxon>Pseudomonadati</taxon>
        <taxon>Pseudomonadota</taxon>
        <taxon>Gammaproteobacteria</taxon>
        <taxon>Lysobacterales</taxon>
        <taxon>Rhodanobacteraceae</taxon>
        <taxon>Frateuria</taxon>
    </lineage>
</organism>
<evidence type="ECO:0000256" key="4">
    <source>
        <dbReference type="ARBA" id="ARBA00022692"/>
    </source>
</evidence>
<dbReference type="EMBL" id="FNYC01000002">
    <property type="protein sequence ID" value="SEI62793.1"/>
    <property type="molecule type" value="Genomic_DNA"/>
</dbReference>
<evidence type="ECO:0000256" key="6">
    <source>
        <dbReference type="ARBA" id="ARBA00023136"/>
    </source>
</evidence>
<feature type="transmembrane region" description="Helical" evidence="7">
    <location>
        <begin position="12"/>
        <end position="38"/>
    </location>
</feature>
<evidence type="ECO:0000313" key="9">
    <source>
        <dbReference type="EMBL" id="SEI62793.1"/>
    </source>
</evidence>
<dbReference type="AlphaFoldDB" id="A0A1H6S415"/>
<feature type="transmembrane region" description="Helical" evidence="7">
    <location>
        <begin position="373"/>
        <end position="393"/>
    </location>
</feature>
<evidence type="ECO:0000256" key="7">
    <source>
        <dbReference type="SAM" id="Phobius"/>
    </source>
</evidence>
<keyword evidence="10" id="KW-1185">Reference proteome</keyword>
<dbReference type="Proteomes" id="UP000199420">
    <property type="component" value="Unassembled WGS sequence"/>
</dbReference>
<dbReference type="SUPFAM" id="SSF103473">
    <property type="entry name" value="MFS general substrate transporter"/>
    <property type="match status" value="1"/>
</dbReference>
<evidence type="ECO:0000256" key="5">
    <source>
        <dbReference type="ARBA" id="ARBA00022989"/>
    </source>
</evidence>
<gene>
    <name evidence="9" type="ORF">SAMN04487997_1247</name>
</gene>
<dbReference type="OrthoDB" id="7066727at2"/>
<evidence type="ECO:0000256" key="3">
    <source>
        <dbReference type="ARBA" id="ARBA00022448"/>
    </source>
</evidence>
<feature type="transmembrane region" description="Helical" evidence="7">
    <location>
        <begin position="337"/>
        <end position="361"/>
    </location>
</feature>
<keyword evidence="5 7" id="KW-1133">Transmembrane helix</keyword>
<protein>
    <submittedName>
        <fullName evidence="9">MFS transporter, putative metabolite:H+ symporter</fullName>
    </submittedName>
</protein>
<dbReference type="PROSITE" id="PS00217">
    <property type="entry name" value="SUGAR_TRANSPORT_2"/>
    <property type="match status" value="1"/>
</dbReference>
<keyword evidence="4 7" id="KW-0812">Transmembrane</keyword>
<proteinExistence type="inferred from homology"/>
<feature type="transmembrane region" description="Helical" evidence="7">
    <location>
        <begin position="50"/>
        <end position="70"/>
    </location>
</feature>
<feature type="transmembrane region" description="Helical" evidence="7">
    <location>
        <begin position="170"/>
        <end position="192"/>
    </location>
</feature>
<feature type="domain" description="Major facilitator superfamily (MFS) profile" evidence="8">
    <location>
        <begin position="104"/>
        <end position="516"/>
    </location>
</feature>
<dbReference type="GO" id="GO:0016020">
    <property type="term" value="C:membrane"/>
    <property type="evidence" value="ECO:0007669"/>
    <property type="project" value="UniProtKB-SubCell"/>
</dbReference>
<dbReference type="InterPro" id="IPR011701">
    <property type="entry name" value="MFS"/>
</dbReference>
<dbReference type="InterPro" id="IPR005829">
    <property type="entry name" value="Sugar_transporter_CS"/>
</dbReference>
<dbReference type="PANTHER" id="PTHR23511:SF34">
    <property type="entry name" value="SYNAPTIC VESICLE GLYCOPROTEIN 2"/>
    <property type="match status" value="1"/>
</dbReference>
<feature type="transmembrane region" description="Helical" evidence="7">
    <location>
        <begin position="405"/>
        <end position="426"/>
    </location>
</feature>
<dbReference type="GO" id="GO:0022857">
    <property type="term" value="F:transmembrane transporter activity"/>
    <property type="evidence" value="ECO:0007669"/>
    <property type="project" value="InterPro"/>
</dbReference>
<dbReference type="PROSITE" id="PS50850">
    <property type="entry name" value="MFS"/>
    <property type="match status" value="1"/>
</dbReference>
<feature type="transmembrane region" description="Helical" evidence="7">
    <location>
        <begin position="198"/>
        <end position="216"/>
    </location>
</feature>
<evidence type="ECO:0000256" key="2">
    <source>
        <dbReference type="ARBA" id="ARBA00010992"/>
    </source>
</evidence>
<sequence>MPSRSVTFHHPIAFWSGCACVIAGVLAHLPMLAMAAPMHYRLAGMPMDRLMLAGMAQVPLGVLLAGYGLMPRLAQMRRTLHADASPLPFHVADHVPLNREHWKLVGVLTMALAVDVMKPATIGFVMPGMSAEYGISAATGGLLALSALIGTTVGSVVWGRLGDLFGRRATILLSALMFMGTSICGAMPAFGWNLVMCFMMGAAAGGMLPITFTLMAETIPTAHRGWLLVALGGVGTSAGYLLASGAATLFEPAYSWRALWLLNLPTGALIVLLNRYIPESPRFLALAGLEEQARAVLRRFSDNQLPVREMAPLPAAEHAHGVERIGMRQLLRGRHAAITWGLMVCAVAWGLANFGFLLWLPANLVTLGIDAKASAALLARSAVLALPGIAVVVACYQRWSSIRTLVLFIALTAASLLLFFAIGWMALRSEALTTTSTVALLLSISGVIATLIPYAAEIYPVHLRSTGSGLIAGASKLGGILGALLGVLGLFEHFMLSALLIALPMGLAAWLLARRGIETRGHGLEAIQQVLSE</sequence>
<dbReference type="Pfam" id="PF07690">
    <property type="entry name" value="MFS_1"/>
    <property type="match status" value="1"/>
</dbReference>
<feature type="transmembrane region" description="Helical" evidence="7">
    <location>
        <begin position="468"/>
        <end position="488"/>
    </location>
</feature>
<dbReference type="PANTHER" id="PTHR23511">
    <property type="entry name" value="SYNAPTIC VESICLE GLYCOPROTEIN 2"/>
    <property type="match status" value="1"/>
</dbReference>
<feature type="transmembrane region" description="Helical" evidence="7">
    <location>
        <begin position="494"/>
        <end position="513"/>
    </location>
</feature>
<dbReference type="InterPro" id="IPR036259">
    <property type="entry name" value="MFS_trans_sf"/>
</dbReference>
<accession>A0A1H6S415</accession>
<dbReference type="InterPro" id="IPR020846">
    <property type="entry name" value="MFS_dom"/>
</dbReference>
<keyword evidence="3" id="KW-0813">Transport</keyword>
<comment type="subcellular location">
    <subcellularLocation>
        <location evidence="1">Membrane</location>
        <topology evidence="1">Multi-pass membrane protein</topology>
    </subcellularLocation>
</comment>
<dbReference type="STRING" id="529704.SAMN02927913_1162"/>
<dbReference type="RefSeq" id="WP_091334770.1">
    <property type="nucleotide sequence ID" value="NZ_FNYC01000002.1"/>
</dbReference>
<reference evidence="9 10" key="1">
    <citation type="submission" date="2016-10" db="EMBL/GenBank/DDBJ databases">
        <authorList>
            <person name="de Groot N.N."/>
        </authorList>
    </citation>
    <scope>NUCLEOTIDE SEQUENCE [LARGE SCALE GENOMIC DNA]</scope>
    <source>
        <strain evidence="9 10">DSM 26515</strain>
    </source>
</reference>
<name>A0A1H6S415_9GAMM</name>
<feature type="transmembrane region" description="Helical" evidence="7">
    <location>
        <begin position="133"/>
        <end position="158"/>
    </location>
</feature>
<comment type="similarity">
    <text evidence="2">Belongs to the major facilitator superfamily. Sugar transporter (TC 2.A.1.1) family.</text>
</comment>
<evidence type="ECO:0000256" key="1">
    <source>
        <dbReference type="ARBA" id="ARBA00004141"/>
    </source>
</evidence>
<keyword evidence="6 7" id="KW-0472">Membrane</keyword>
<evidence type="ECO:0000259" key="8">
    <source>
        <dbReference type="PROSITE" id="PS50850"/>
    </source>
</evidence>
<feature type="transmembrane region" description="Helical" evidence="7">
    <location>
        <begin position="228"/>
        <end position="250"/>
    </location>
</feature>
<dbReference type="PROSITE" id="PS51257">
    <property type="entry name" value="PROKAR_LIPOPROTEIN"/>
    <property type="match status" value="1"/>
</dbReference>
<evidence type="ECO:0000313" key="10">
    <source>
        <dbReference type="Proteomes" id="UP000199420"/>
    </source>
</evidence>
<feature type="transmembrane region" description="Helical" evidence="7">
    <location>
        <begin position="438"/>
        <end position="456"/>
    </location>
</feature>